<feature type="transmembrane region" description="Helical" evidence="1">
    <location>
        <begin position="46"/>
        <end position="73"/>
    </location>
</feature>
<organism evidence="2">
    <name type="scientific">freshwater metagenome</name>
    <dbReference type="NCBI Taxonomy" id="449393"/>
    <lineage>
        <taxon>unclassified sequences</taxon>
        <taxon>metagenomes</taxon>
        <taxon>ecological metagenomes</taxon>
    </lineage>
</organism>
<reference evidence="2" key="1">
    <citation type="submission" date="2020-05" db="EMBL/GenBank/DDBJ databases">
        <authorList>
            <person name="Chiriac C."/>
            <person name="Salcher M."/>
            <person name="Ghai R."/>
            <person name="Kavagutti S V."/>
        </authorList>
    </citation>
    <scope>NUCLEOTIDE SEQUENCE</scope>
</reference>
<sequence length="211" mass="22415">MPSGDHSAQPLVAWSPVIGVAIWKVPQNSTFRPLVMLDRSGITRSLLGAFGLLWWVAVFQMVSVGLLIVMLLVPMLNESAVGFEVVVWSSAHPSPRRTAPVTLRLGSPVTTSVPFVDRYAARSLPLGQLRPAGQEFAIVGVVVSVAPVASVQIFEAPVSVQVAVPFTTVIEPVKVLGSSVSPAATVVVDEALVATLSVKFLQSVTDMDMFN</sequence>
<keyword evidence="1" id="KW-0472">Membrane</keyword>
<keyword evidence="1" id="KW-0812">Transmembrane</keyword>
<keyword evidence="1" id="KW-1133">Transmembrane helix</keyword>
<dbReference type="EMBL" id="CAFBQP010000033">
    <property type="protein sequence ID" value="CAB5061244.1"/>
    <property type="molecule type" value="Genomic_DNA"/>
</dbReference>
<evidence type="ECO:0000256" key="1">
    <source>
        <dbReference type="SAM" id="Phobius"/>
    </source>
</evidence>
<gene>
    <name evidence="2" type="ORF">UFOPK4306_01039</name>
</gene>
<protein>
    <submittedName>
        <fullName evidence="2">Unannotated protein</fullName>
    </submittedName>
</protein>
<proteinExistence type="predicted"/>
<evidence type="ECO:0000313" key="2">
    <source>
        <dbReference type="EMBL" id="CAB5061244.1"/>
    </source>
</evidence>
<name>A0A6J7U3Y7_9ZZZZ</name>
<accession>A0A6J7U3Y7</accession>
<dbReference type="AlphaFoldDB" id="A0A6J7U3Y7"/>